<dbReference type="STRING" id="4155.A0A022QT48"/>
<feature type="transmembrane region" description="Helical" evidence="4">
    <location>
        <begin position="72"/>
        <end position="90"/>
    </location>
</feature>
<proteinExistence type="predicted"/>
<dbReference type="InterPro" id="IPR013083">
    <property type="entry name" value="Znf_RING/FYVE/PHD"/>
</dbReference>
<accession>A0A022QT48</accession>
<dbReference type="GO" id="GO:0008270">
    <property type="term" value="F:zinc ion binding"/>
    <property type="evidence" value="ECO:0007669"/>
    <property type="project" value="UniProtKB-KW"/>
</dbReference>
<dbReference type="Gene3D" id="3.30.40.10">
    <property type="entry name" value="Zinc/RING finger domain, C3HC4 (zinc finger)"/>
    <property type="match status" value="1"/>
</dbReference>
<dbReference type="SMART" id="SM00744">
    <property type="entry name" value="RINGv"/>
    <property type="match status" value="1"/>
</dbReference>
<evidence type="ECO:0000256" key="3">
    <source>
        <dbReference type="ARBA" id="ARBA00022833"/>
    </source>
</evidence>
<dbReference type="PANTHER" id="PTHR46214">
    <property type="entry name" value="ZINC FINGER, RING-CH-TYPE"/>
    <property type="match status" value="1"/>
</dbReference>
<sequence length="94" mass="10597">NGNSGSSKEEKVCRICHFGSEASSGSSELYPIGCDCKGELGLSHRRCADAWFELKGNRSRDSSRSRTCKKSLWNIILVCLILAFVLPWFFRDMF</sequence>
<dbReference type="AlphaFoldDB" id="A0A022QT48"/>
<reference evidence="6 7" key="1">
    <citation type="journal article" date="2013" name="Proc. Natl. Acad. Sci. U.S.A.">
        <title>Fine-scale variation in meiotic recombination in Mimulus inferred from population shotgun sequencing.</title>
        <authorList>
            <person name="Hellsten U."/>
            <person name="Wright K.M."/>
            <person name="Jenkins J."/>
            <person name="Shu S."/>
            <person name="Yuan Y."/>
            <person name="Wessler S.R."/>
            <person name="Schmutz J."/>
            <person name="Willis J.H."/>
            <person name="Rokhsar D.S."/>
        </authorList>
    </citation>
    <scope>NUCLEOTIDE SEQUENCE [LARGE SCALE GENOMIC DNA]</scope>
    <source>
        <strain evidence="7">cv. DUN x IM62</strain>
    </source>
</reference>
<evidence type="ECO:0000256" key="2">
    <source>
        <dbReference type="ARBA" id="ARBA00022771"/>
    </source>
</evidence>
<evidence type="ECO:0000256" key="1">
    <source>
        <dbReference type="ARBA" id="ARBA00022723"/>
    </source>
</evidence>
<keyword evidence="4" id="KW-0812">Transmembrane</keyword>
<keyword evidence="2" id="KW-0863">Zinc-finger</keyword>
<evidence type="ECO:0000313" key="6">
    <source>
        <dbReference type="EMBL" id="EYU30764.1"/>
    </source>
</evidence>
<evidence type="ECO:0000259" key="5">
    <source>
        <dbReference type="PROSITE" id="PS51292"/>
    </source>
</evidence>
<feature type="domain" description="RING-CH-type" evidence="5">
    <location>
        <begin position="5"/>
        <end position="75"/>
    </location>
</feature>
<organism evidence="6 7">
    <name type="scientific">Erythranthe guttata</name>
    <name type="common">Yellow monkey flower</name>
    <name type="synonym">Mimulus guttatus</name>
    <dbReference type="NCBI Taxonomy" id="4155"/>
    <lineage>
        <taxon>Eukaryota</taxon>
        <taxon>Viridiplantae</taxon>
        <taxon>Streptophyta</taxon>
        <taxon>Embryophyta</taxon>
        <taxon>Tracheophyta</taxon>
        <taxon>Spermatophyta</taxon>
        <taxon>Magnoliopsida</taxon>
        <taxon>eudicotyledons</taxon>
        <taxon>Gunneridae</taxon>
        <taxon>Pentapetalae</taxon>
        <taxon>asterids</taxon>
        <taxon>lamiids</taxon>
        <taxon>Lamiales</taxon>
        <taxon>Phrymaceae</taxon>
        <taxon>Erythranthe</taxon>
    </lineage>
</organism>
<dbReference type="EMBL" id="KI631018">
    <property type="protein sequence ID" value="EYU30764.1"/>
    <property type="molecule type" value="Genomic_DNA"/>
</dbReference>
<dbReference type="InterPro" id="IPR011016">
    <property type="entry name" value="Znf_RING-CH"/>
</dbReference>
<evidence type="ECO:0000256" key="4">
    <source>
        <dbReference type="SAM" id="Phobius"/>
    </source>
</evidence>
<gene>
    <name evidence="6" type="ORF">MIMGU_mgv1a024640mg</name>
</gene>
<feature type="non-terminal residue" evidence="6">
    <location>
        <position position="1"/>
    </location>
</feature>
<keyword evidence="4" id="KW-0472">Membrane</keyword>
<keyword evidence="3" id="KW-0862">Zinc</keyword>
<keyword evidence="1" id="KW-0479">Metal-binding</keyword>
<dbReference type="PANTHER" id="PTHR46214:SF8">
    <property type="entry name" value="RING_FYVE_PHD ZINC FINGER SUPERFAMILY PROTEIN"/>
    <property type="match status" value="1"/>
</dbReference>
<keyword evidence="4" id="KW-1133">Transmembrane helix</keyword>
<dbReference type="Proteomes" id="UP000030748">
    <property type="component" value="Unassembled WGS sequence"/>
</dbReference>
<keyword evidence="7" id="KW-1185">Reference proteome</keyword>
<name>A0A022QT48_ERYGU</name>
<evidence type="ECO:0000313" key="7">
    <source>
        <dbReference type="Proteomes" id="UP000030748"/>
    </source>
</evidence>
<dbReference type="Pfam" id="PF12906">
    <property type="entry name" value="RINGv"/>
    <property type="match status" value="1"/>
</dbReference>
<dbReference type="SUPFAM" id="SSF57850">
    <property type="entry name" value="RING/U-box"/>
    <property type="match status" value="1"/>
</dbReference>
<dbReference type="PROSITE" id="PS51292">
    <property type="entry name" value="ZF_RING_CH"/>
    <property type="match status" value="1"/>
</dbReference>
<protein>
    <recommendedName>
        <fullName evidence="5">RING-CH-type domain-containing protein</fullName>
    </recommendedName>
</protein>